<dbReference type="Proteomes" id="UP000604117">
    <property type="component" value="Unassembled WGS sequence"/>
</dbReference>
<reference evidence="4 5" key="1">
    <citation type="submission" date="2021-01" db="EMBL/GenBank/DDBJ databases">
        <title>Whole genome shotgun sequence of Asanoa siamensis NBRC 107932.</title>
        <authorList>
            <person name="Komaki H."/>
            <person name="Tamura T."/>
        </authorList>
    </citation>
    <scope>NUCLEOTIDE SEQUENCE [LARGE SCALE GENOMIC DNA]</scope>
    <source>
        <strain evidence="4 5">NBRC 107932</strain>
    </source>
</reference>
<name>A0ABQ4CUR2_9ACTN</name>
<comment type="caution">
    <text evidence="4">The sequence shown here is derived from an EMBL/GenBank/DDBJ whole genome shotgun (WGS) entry which is preliminary data.</text>
</comment>
<keyword evidence="2" id="KW-0472">Membrane</keyword>
<sequence>MGVLALLWGSTFLWIEVALRALTPVQVTLSRCLLGSATLLLACLATGNRLARGRAVWAHLAVAAFFCNALPFAMFSVGQQTVDSGVAGVLNATTPLWTLLITRRYGGSWVWR</sequence>
<feature type="transmembrane region" description="Helical" evidence="2">
    <location>
        <begin position="28"/>
        <end position="45"/>
    </location>
</feature>
<comment type="similarity">
    <text evidence="1">Belongs to the EamA transporter family.</text>
</comment>
<feature type="transmembrane region" description="Helical" evidence="2">
    <location>
        <begin position="57"/>
        <end position="78"/>
    </location>
</feature>
<keyword evidence="2" id="KW-1133">Transmembrane helix</keyword>
<keyword evidence="2" id="KW-0812">Transmembrane</keyword>
<dbReference type="PANTHER" id="PTHR12715:SF4">
    <property type="entry name" value="EAMA DOMAIN-CONTAINING PROTEIN"/>
    <property type="match status" value="1"/>
</dbReference>
<dbReference type="EMBL" id="BONE01000037">
    <property type="protein sequence ID" value="GIF75016.1"/>
    <property type="molecule type" value="Genomic_DNA"/>
</dbReference>
<evidence type="ECO:0000256" key="1">
    <source>
        <dbReference type="ARBA" id="ARBA00007362"/>
    </source>
</evidence>
<protein>
    <recommendedName>
        <fullName evidence="3">EamA domain-containing protein</fullName>
    </recommendedName>
</protein>
<dbReference type="InterPro" id="IPR052756">
    <property type="entry name" value="Alkyne_AA_exporter"/>
</dbReference>
<gene>
    <name evidence="4" type="ORF">Asi02nite_45340</name>
</gene>
<evidence type="ECO:0000313" key="4">
    <source>
        <dbReference type="EMBL" id="GIF75016.1"/>
    </source>
</evidence>
<feature type="domain" description="EamA" evidence="3">
    <location>
        <begin position="4"/>
        <end position="101"/>
    </location>
</feature>
<evidence type="ECO:0000313" key="5">
    <source>
        <dbReference type="Proteomes" id="UP000604117"/>
    </source>
</evidence>
<organism evidence="4 5">
    <name type="scientific">Asanoa siamensis</name>
    <dbReference type="NCBI Taxonomy" id="926357"/>
    <lineage>
        <taxon>Bacteria</taxon>
        <taxon>Bacillati</taxon>
        <taxon>Actinomycetota</taxon>
        <taxon>Actinomycetes</taxon>
        <taxon>Micromonosporales</taxon>
        <taxon>Micromonosporaceae</taxon>
        <taxon>Asanoa</taxon>
    </lineage>
</organism>
<proteinExistence type="inferred from homology"/>
<evidence type="ECO:0000256" key="2">
    <source>
        <dbReference type="SAM" id="Phobius"/>
    </source>
</evidence>
<accession>A0ABQ4CUR2</accession>
<dbReference type="InterPro" id="IPR037185">
    <property type="entry name" value="EmrE-like"/>
</dbReference>
<dbReference type="SUPFAM" id="SSF103481">
    <property type="entry name" value="Multidrug resistance efflux transporter EmrE"/>
    <property type="match status" value="1"/>
</dbReference>
<evidence type="ECO:0000259" key="3">
    <source>
        <dbReference type="Pfam" id="PF00892"/>
    </source>
</evidence>
<dbReference type="PANTHER" id="PTHR12715">
    <property type="entry name" value="TRANSPORTER, DRUG/METABOLITE EXPORTER FAMILY"/>
    <property type="match status" value="1"/>
</dbReference>
<dbReference type="InterPro" id="IPR000620">
    <property type="entry name" value="EamA_dom"/>
</dbReference>
<keyword evidence="5" id="KW-1185">Reference proteome</keyword>
<dbReference type="Pfam" id="PF00892">
    <property type="entry name" value="EamA"/>
    <property type="match status" value="1"/>
</dbReference>